<dbReference type="EMBL" id="VRMG01000001">
    <property type="protein sequence ID" value="TXN32801.1"/>
    <property type="molecule type" value="Genomic_DNA"/>
</dbReference>
<dbReference type="Gene3D" id="2.40.30.30">
    <property type="entry name" value="Riboflavin kinase-like"/>
    <property type="match status" value="1"/>
</dbReference>
<protein>
    <recommendedName>
        <fullName evidence="15">Riboflavin biosynthesis protein</fullName>
    </recommendedName>
    <domain>
        <recommendedName>
            <fullName evidence="15">Riboflavin kinase</fullName>
            <ecNumber evidence="15">2.7.1.26</ecNumber>
        </recommendedName>
        <alternativeName>
            <fullName evidence="15">Flavokinase</fullName>
        </alternativeName>
    </domain>
    <domain>
        <recommendedName>
            <fullName evidence="15">FMN adenylyltransferase</fullName>
            <ecNumber evidence="15">2.7.7.2</ecNumber>
        </recommendedName>
        <alternativeName>
            <fullName evidence="15">FAD pyrophosphorylase</fullName>
        </alternativeName>
        <alternativeName>
            <fullName evidence="15">FAD synthase</fullName>
        </alternativeName>
    </domain>
</protein>
<dbReference type="PANTHER" id="PTHR22749">
    <property type="entry name" value="RIBOFLAVIN KINASE/FMN ADENYLYLTRANSFERASE"/>
    <property type="match status" value="1"/>
</dbReference>
<evidence type="ECO:0000256" key="8">
    <source>
        <dbReference type="ARBA" id="ARBA00022741"/>
    </source>
</evidence>
<gene>
    <name evidence="17" type="ORF">FVP33_00060</name>
</gene>
<dbReference type="InterPro" id="IPR015864">
    <property type="entry name" value="FAD_synthase"/>
</dbReference>
<dbReference type="SUPFAM" id="SSF82114">
    <property type="entry name" value="Riboflavin kinase-like"/>
    <property type="match status" value="1"/>
</dbReference>
<evidence type="ECO:0000256" key="6">
    <source>
        <dbReference type="ARBA" id="ARBA00022679"/>
    </source>
</evidence>
<organism evidence="17 18">
    <name type="scientific">Lacisediminihabitans profunda</name>
    <dbReference type="NCBI Taxonomy" id="2594790"/>
    <lineage>
        <taxon>Bacteria</taxon>
        <taxon>Bacillati</taxon>
        <taxon>Actinomycetota</taxon>
        <taxon>Actinomycetes</taxon>
        <taxon>Micrococcales</taxon>
        <taxon>Microbacteriaceae</taxon>
        <taxon>Lacisediminihabitans</taxon>
    </lineage>
</organism>
<accession>A0A5C8UW13</accession>
<keyword evidence="18" id="KW-1185">Reference proteome</keyword>
<dbReference type="UniPathway" id="UPA00277">
    <property type="reaction ID" value="UER00407"/>
</dbReference>
<dbReference type="SMART" id="SM00904">
    <property type="entry name" value="Flavokinase"/>
    <property type="match status" value="1"/>
</dbReference>
<keyword evidence="11 15" id="KW-0067">ATP-binding</keyword>
<keyword evidence="5 15" id="KW-0288">FMN</keyword>
<keyword evidence="4 15" id="KW-0285">Flavoprotein</keyword>
<keyword evidence="6 15" id="KW-0808">Transferase</keyword>
<dbReference type="SUPFAM" id="SSF52374">
    <property type="entry name" value="Nucleotidylyl transferase"/>
    <property type="match status" value="1"/>
</dbReference>
<dbReference type="FunFam" id="2.40.30.30:FF:000003">
    <property type="entry name" value="Riboflavin biosynthesis protein"/>
    <property type="match status" value="1"/>
</dbReference>
<name>A0A5C8UW13_9MICO</name>
<comment type="function">
    <text evidence="1">Catalyzes the phosphorylation of riboflavin to FMN followed by the adenylation of FMN to FAD.</text>
</comment>
<proteinExistence type="inferred from homology"/>
<evidence type="ECO:0000256" key="1">
    <source>
        <dbReference type="ARBA" id="ARBA00002121"/>
    </source>
</evidence>
<comment type="catalytic activity">
    <reaction evidence="13 15">
        <text>riboflavin + ATP = FMN + ADP + H(+)</text>
        <dbReference type="Rhea" id="RHEA:14357"/>
        <dbReference type="ChEBI" id="CHEBI:15378"/>
        <dbReference type="ChEBI" id="CHEBI:30616"/>
        <dbReference type="ChEBI" id="CHEBI:57986"/>
        <dbReference type="ChEBI" id="CHEBI:58210"/>
        <dbReference type="ChEBI" id="CHEBI:456216"/>
        <dbReference type="EC" id="2.7.1.26"/>
    </reaction>
</comment>
<dbReference type="GO" id="GO:0003919">
    <property type="term" value="F:FMN adenylyltransferase activity"/>
    <property type="evidence" value="ECO:0007669"/>
    <property type="project" value="UniProtKB-UniRule"/>
</dbReference>
<evidence type="ECO:0000256" key="9">
    <source>
        <dbReference type="ARBA" id="ARBA00022777"/>
    </source>
</evidence>
<comment type="pathway">
    <text evidence="3 15">Cofactor biosynthesis; FMN biosynthesis; FMN from riboflavin (ATP route): step 1/1.</text>
</comment>
<comment type="caution">
    <text evidence="17">The sequence shown here is derived from an EMBL/GenBank/DDBJ whole genome shotgun (WGS) entry which is preliminary data.</text>
</comment>
<dbReference type="GO" id="GO:0008531">
    <property type="term" value="F:riboflavin kinase activity"/>
    <property type="evidence" value="ECO:0007669"/>
    <property type="project" value="UniProtKB-UniRule"/>
</dbReference>
<evidence type="ECO:0000256" key="10">
    <source>
        <dbReference type="ARBA" id="ARBA00022827"/>
    </source>
</evidence>
<evidence type="ECO:0000256" key="2">
    <source>
        <dbReference type="ARBA" id="ARBA00004726"/>
    </source>
</evidence>
<comment type="similarity">
    <text evidence="15">Belongs to the ribF family.</text>
</comment>
<dbReference type="FunFam" id="3.40.50.620:FF:000021">
    <property type="entry name" value="Riboflavin biosynthesis protein"/>
    <property type="match status" value="1"/>
</dbReference>
<dbReference type="AlphaFoldDB" id="A0A5C8UW13"/>
<dbReference type="InterPro" id="IPR015865">
    <property type="entry name" value="Riboflavin_kinase_bac/euk"/>
</dbReference>
<dbReference type="EC" id="2.7.7.2" evidence="15"/>
<evidence type="ECO:0000256" key="3">
    <source>
        <dbReference type="ARBA" id="ARBA00005201"/>
    </source>
</evidence>
<dbReference type="GO" id="GO:0006747">
    <property type="term" value="P:FAD biosynthetic process"/>
    <property type="evidence" value="ECO:0007669"/>
    <property type="project" value="UniProtKB-UniRule"/>
</dbReference>
<evidence type="ECO:0000256" key="11">
    <source>
        <dbReference type="ARBA" id="ARBA00022840"/>
    </source>
</evidence>
<evidence type="ECO:0000313" key="18">
    <source>
        <dbReference type="Proteomes" id="UP000321379"/>
    </source>
</evidence>
<keyword evidence="7 15" id="KW-0548">Nucleotidyltransferase</keyword>
<evidence type="ECO:0000256" key="15">
    <source>
        <dbReference type="PIRNR" id="PIRNR004491"/>
    </source>
</evidence>
<dbReference type="Gene3D" id="3.40.50.620">
    <property type="entry name" value="HUPs"/>
    <property type="match status" value="1"/>
</dbReference>
<dbReference type="UniPathway" id="UPA00276">
    <property type="reaction ID" value="UER00406"/>
</dbReference>
<dbReference type="CDD" id="cd02064">
    <property type="entry name" value="FAD_synthetase_N"/>
    <property type="match status" value="1"/>
</dbReference>
<keyword evidence="12" id="KW-0511">Multifunctional enzyme</keyword>
<keyword evidence="8 15" id="KW-0547">Nucleotide-binding</keyword>
<dbReference type="GO" id="GO:0005524">
    <property type="term" value="F:ATP binding"/>
    <property type="evidence" value="ECO:0007669"/>
    <property type="project" value="UniProtKB-UniRule"/>
</dbReference>
<dbReference type="Pfam" id="PF06574">
    <property type="entry name" value="FAD_syn"/>
    <property type="match status" value="1"/>
</dbReference>
<evidence type="ECO:0000256" key="5">
    <source>
        <dbReference type="ARBA" id="ARBA00022643"/>
    </source>
</evidence>
<keyword evidence="10 15" id="KW-0274">FAD</keyword>
<comment type="pathway">
    <text evidence="2 15">Cofactor biosynthesis; FAD biosynthesis; FAD from FMN: step 1/1.</text>
</comment>
<dbReference type="EC" id="2.7.1.26" evidence="15"/>
<evidence type="ECO:0000259" key="16">
    <source>
        <dbReference type="SMART" id="SM00904"/>
    </source>
</evidence>
<evidence type="ECO:0000256" key="13">
    <source>
        <dbReference type="ARBA" id="ARBA00047880"/>
    </source>
</evidence>
<feature type="domain" description="Riboflavin kinase" evidence="16">
    <location>
        <begin position="184"/>
        <end position="309"/>
    </location>
</feature>
<dbReference type="NCBIfam" id="TIGR00083">
    <property type="entry name" value="ribF"/>
    <property type="match status" value="1"/>
</dbReference>
<dbReference type="InterPro" id="IPR023468">
    <property type="entry name" value="Riboflavin_kinase"/>
</dbReference>
<evidence type="ECO:0000313" key="17">
    <source>
        <dbReference type="EMBL" id="TXN32801.1"/>
    </source>
</evidence>
<dbReference type="GO" id="GO:0009231">
    <property type="term" value="P:riboflavin biosynthetic process"/>
    <property type="evidence" value="ECO:0007669"/>
    <property type="project" value="InterPro"/>
</dbReference>
<dbReference type="PIRSF" id="PIRSF004491">
    <property type="entry name" value="FAD_Synth"/>
    <property type="match status" value="1"/>
</dbReference>
<dbReference type="InterPro" id="IPR023465">
    <property type="entry name" value="Riboflavin_kinase_dom_sf"/>
</dbReference>
<dbReference type="NCBIfam" id="NF004160">
    <property type="entry name" value="PRK05627.1-3"/>
    <property type="match status" value="1"/>
</dbReference>
<evidence type="ECO:0000256" key="14">
    <source>
        <dbReference type="ARBA" id="ARBA00049494"/>
    </source>
</evidence>
<comment type="catalytic activity">
    <reaction evidence="14 15">
        <text>FMN + ATP + H(+) = FAD + diphosphate</text>
        <dbReference type="Rhea" id="RHEA:17237"/>
        <dbReference type="ChEBI" id="CHEBI:15378"/>
        <dbReference type="ChEBI" id="CHEBI:30616"/>
        <dbReference type="ChEBI" id="CHEBI:33019"/>
        <dbReference type="ChEBI" id="CHEBI:57692"/>
        <dbReference type="ChEBI" id="CHEBI:58210"/>
        <dbReference type="EC" id="2.7.7.2"/>
    </reaction>
</comment>
<evidence type="ECO:0000256" key="4">
    <source>
        <dbReference type="ARBA" id="ARBA00022630"/>
    </source>
</evidence>
<dbReference type="Proteomes" id="UP000321379">
    <property type="component" value="Unassembled WGS sequence"/>
</dbReference>
<dbReference type="PANTHER" id="PTHR22749:SF6">
    <property type="entry name" value="RIBOFLAVIN KINASE"/>
    <property type="match status" value="1"/>
</dbReference>
<dbReference type="GO" id="GO:0009398">
    <property type="term" value="P:FMN biosynthetic process"/>
    <property type="evidence" value="ECO:0007669"/>
    <property type="project" value="UniProtKB-UniRule"/>
</dbReference>
<reference evidence="17 18" key="1">
    <citation type="submission" date="2019-08" db="EMBL/GenBank/DDBJ databases">
        <title>Bacterial whole genome sequence for Glaciihabitans sp. CHu50b-6-2.</title>
        <authorList>
            <person name="Jin L."/>
        </authorList>
    </citation>
    <scope>NUCLEOTIDE SEQUENCE [LARGE SCALE GENOMIC DNA]</scope>
    <source>
        <strain evidence="17 18">CHu50b-6-2</strain>
    </source>
</reference>
<dbReference type="Pfam" id="PF01687">
    <property type="entry name" value="Flavokinase"/>
    <property type="match status" value="1"/>
</dbReference>
<evidence type="ECO:0000256" key="7">
    <source>
        <dbReference type="ARBA" id="ARBA00022695"/>
    </source>
</evidence>
<keyword evidence="9 15" id="KW-0418">Kinase</keyword>
<dbReference type="InterPro" id="IPR002606">
    <property type="entry name" value="Riboflavin_kinase_bac"/>
</dbReference>
<dbReference type="InterPro" id="IPR014729">
    <property type="entry name" value="Rossmann-like_a/b/a_fold"/>
</dbReference>
<sequence length="321" mass="34875">MKFFSSLAEVPADFGPSAVTIGKFDGVHAGHRSVIARLRQEAAQAGLVSTVLTFDRHPLALLRPDKCPESLTSNDQKRAVLETTGVDAVVMIEFTEAFSLKTPEDFVLDVLVNALHARLVFVGPDFRFGHRGLGTVELLERLGLSHGFEVRVIEAVRPYGDRVISSTWIRGLLAEGRVGEAAALLERRPTVRGIVVPGERRGRALGYPTANLSRSVEGFVPADGVYAAYATVDGRTMPAAVSIGNNPTFVGVPDKQIEAHLLDEDLDLYGKTVEIAFVEYIRGMEKFASVDDLVVQMTADEARVRQLLEMPARSAPIGPRA</sequence>
<dbReference type="RefSeq" id="WP_147781603.1">
    <property type="nucleotide sequence ID" value="NZ_VRMG01000001.1"/>
</dbReference>
<evidence type="ECO:0000256" key="12">
    <source>
        <dbReference type="ARBA" id="ARBA00023268"/>
    </source>
</evidence>